<keyword evidence="3" id="KW-1185">Reference proteome</keyword>
<accession>A0A151MIH0</accession>
<dbReference type="Proteomes" id="UP000050525">
    <property type="component" value="Unassembled WGS sequence"/>
</dbReference>
<evidence type="ECO:0000313" key="3">
    <source>
        <dbReference type="Proteomes" id="UP000050525"/>
    </source>
</evidence>
<feature type="region of interest" description="Disordered" evidence="1">
    <location>
        <begin position="250"/>
        <end position="298"/>
    </location>
</feature>
<comment type="caution">
    <text evidence="2">The sequence shown here is derived from an EMBL/GenBank/DDBJ whole genome shotgun (WGS) entry which is preliminary data.</text>
</comment>
<organism evidence="2 3">
    <name type="scientific">Alligator mississippiensis</name>
    <name type="common">American alligator</name>
    <dbReference type="NCBI Taxonomy" id="8496"/>
    <lineage>
        <taxon>Eukaryota</taxon>
        <taxon>Metazoa</taxon>
        <taxon>Chordata</taxon>
        <taxon>Craniata</taxon>
        <taxon>Vertebrata</taxon>
        <taxon>Euteleostomi</taxon>
        <taxon>Archelosauria</taxon>
        <taxon>Archosauria</taxon>
        <taxon>Crocodylia</taxon>
        <taxon>Alligatoridae</taxon>
        <taxon>Alligatorinae</taxon>
        <taxon>Alligator</taxon>
    </lineage>
</organism>
<proteinExistence type="predicted"/>
<dbReference type="AlphaFoldDB" id="A0A151MIH0"/>
<gene>
    <name evidence="2" type="ORF">Y1Q_0004333</name>
</gene>
<feature type="compositionally biased region" description="Low complexity" evidence="1">
    <location>
        <begin position="278"/>
        <end position="291"/>
    </location>
</feature>
<evidence type="ECO:0000256" key="1">
    <source>
        <dbReference type="SAM" id="MobiDB-lite"/>
    </source>
</evidence>
<sequence length="298" mass="34580">MLLWFMWTSGRHVEEKKRKNNWRTFQRDAVILLSRLMPTAQRLREEEQWKLEEDWMPEELERTLWSFKKGAVIHKDQSCGVPGRQIHGALVQLRDVLQLERERRQSIAILNLDPEKAYDSVPLVPVPDAGVDGNAINLRRIWEKFAWKMLYKDKRTGGRGMPGILLFLWAKYMSTICKLVTEADIKMACLIRNALWKARNLLLYRQMDVEVMGCVKMALSKLRTYHQKAVAEDGEDTANTAWHRDMWHRTIQPPPREEESDGTREEEQTSGTEDNDSDSSSSSGSSSGSWSDNDEETL</sequence>
<name>A0A151MIH0_ALLMI</name>
<protein>
    <submittedName>
        <fullName evidence="2">Uncharacterized protein</fullName>
    </submittedName>
</protein>
<feature type="compositionally biased region" description="Basic and acidic residues" evidence="1">
    <location>
        <begin position="255"/>
        <end position="267"/>
    </location>
</feature>
<evidence type="ECO:0000313" key="2">
    <source>
        <dbReference type="EMBL" id="KYO24306.1"/>
    </source>
</evidence>
<reference evidence="2 3" key="1">
    <citation type="journal article" date="2012" name="Genome Biol.">
        <title>Sequencing three crocodilian genomes to illuminate the evolution of archosaurs and amniotes.</title>
        <authorList>
            <person name="St John J.A."/>
            <person name="Braun E.L."/>
            <person name="Isberg S.R."/>
            <person name="Miles L.G."/>
            <person name="Chong A.Y."/>
            <person name="Gongora J."/>
            <person name="Dalzell P."/>
            <person name="Moran C."/>
            <person name="Bed'hom B."/>
            <person name="Abzhanov A."/>
            <person name="Burgess S.C."/>
            <person name="Cooksey A.M."/>
            <person name="Castoe T.A."/>
            <person name="Crawford N.G."/>
            <person name="Densmore L.D."/>
            <person name="Drew J.C."/>
            <person name="Edwards S.V."/>
            <person name="Faircloth B.C."/>
            <person name="Fujita M.K."/>
            <person name="Greenwold M.J."/>
            <person name="Hoffmann F.G."/>
            <person name="Howard J.M."/>
            <person name="Iguchi T."/>
            <person name="Janes D.E."/>
            <person name="Khan S.Y."/>
            <person name="Kohno S."/>
            <person name="de Koning A.J."/>
            <person name="Lance S.L."/>
            <person name="McCarthy F.M."/>
            <person name="McCormack J.E."/>
            <person name="Merchant M.E."/>
            <person name="Peterson D.G."/>
            <person name="Pollock D.D."/>
            <person name="Pourmand N."/>
            <person name="Raney B.J."/>
            <person name="Roessler K.A."/>
            <person name="Sanford J.R."/>
            <person name="Sawyer R.H."/>
            <person name="Schmidt C.J."/>
            <person name="Triplett E.W."/>
            <person name="Tuberville T.D."/>
            <person name="Venegas-Anaya M."/>
            <person name="Howard J.T."/>
            <person name="Jarvis E.D."/>
            <person name="Guillette L.J.Jr."/>
            <person name="Glenn T.C."/>
            <person name="Green R.E."/>
            <person name="Ray D.A."/>
        </authorList>
    </citation>
    <scope>NUCLEOTIDE SEQUENCE [LARGE SCALE GENOMIC DNA]</scope>
    <source>
        <strain evidence="2">KSC_2009_1</strain>
    </source>
</reference>
<dbReference type="EMBL" id="AKHW03006099">
    <property type="protein sequence ID" value="KYO24306.1"/>
    <property type="molecule type" value="Genomic_DNA"/>
</dbReference>